<name>A0AAW2FK10_9HYME</name>
<evidence type="ECO:0000313" key="2">
    <source>
        <dbReference type="Proteomes" id="UP001430953"/>
    </source>
</evidence>
<organism evidence="1 2">
    <name type="scientific">Cardiocondyla obscurior</name>
    <dbReference type="NCBI Taxonomy" id="286306"/>
    <lineage>
        <taxon>Eukaryota</taxon>
        <taxon>Metazoa</taxon>
        <taxon>Ecdysozoa</taxon>
        <taxon>Arthropoda</taxon>
        <taxon>Hexapoda</taxon>
        <taxon>Insecta</taxon>
        <taxon>Pterygota</taxon>
        <taxon>Neoptera</taxon>
        <taxon>Endopterygota</taxon>
        <taxon>Hymenoptera</taxon>
        <taxon>Apocrita</taxon>
        <taxon>Aculeata</taxon>
        <taxon>Formicoidea</taxon>
        <taxon>Formicidae</taxon>
        <taxon>Myrmicinae</taxon>
        <taxon>Cardiocondyla</taxon>
    </lineage>
</organism>
<sequence>MYTCGTLIFKLLFSIVEKKKKKSMKLTLLRHFLCNKKKRAKLKHPPVTCNESSVPSLLAFVHTTLNIAERIHNRRSMKNSINVCVLINRSKVDRFNGAVAVLFCISFVSCPV</sequence>
<accession>A0AAW2FK10</accession>
<comment type="caution">
    <text evidence="1">The sequence shown here is derived from an EMBL/GenBank/DDBJ whole genome shotgun (WGS) entry which is preliminary data.</text>
</comment>
<proteinExistence type="predicted"/>
<evidence type="ECO:0000313" key="1">
    <source>
        <dbReference type="EMBL" id="KAL0115369.1"/>
    </source>
</evidence>
<dbReference type="Proteomes" id="UP001430953">
    <property type="component" value="Unassembled WGS sequence"/>
</dbReference>
<reference evidence="1 2" key="1">
    <citation type="submission" date="2023-03" db="EMBL/GenBank/DDBJ databases">
        <title>High recombination rates correlate with genetic variation in Cardiocondyla obscurior ants.</title>
        <authorList>
            <person name="Errbii M."/>
        </authorList>
    </citation>
    <scope>NUCLEOTIDE SEQUENCE [LARGE SCALE GENOMIC DNA]</scope>
    <source>
        <strain evidence="1">Alpha-2009</strain>
        <tissue evidence="1">Whole body</tissue>
    </source>
</reference>
<dbReference type="EMBL" id="JADYXP020000010">
    <property type="protein sequence ID" value="KAL0115369.1"/>
    <property type="molecule type" value="Genomic_DNA"/>
</dbReference>
<dbReference type="AlphaFoldDB" id="A0AAW2FK10"/>
<gene>
    <name evidence="1" type="ORF">PUN28_010714</name>
</gene>
<protein>
    <submittedName>
        <fullName evidence="1">Uncharacterized protein</fullName>
    </submittedName>
</protein>
<keyword evidence="2" id="KW-1185">Reference proteome</keyword>